<dbReference type="InterPro" id="IPR050644">
    <property type="entry name" value="PG_Glycine_Bridge_Synth"/>
</dbReference>
<protein>
    <submittedName>
        <fullName evidence="1">GNAT family N-acetyltransferase</fullName>
    </submittedName>
</protein>
<dbReference type="SUPFAM" id="SSF55729">
    <property type="entry name" value="Acyl-CoA N-acyltransferases (Nat)"/>
    <property type="match status" value="1"/>
</dbReference>
<dbReference type="Gene3D" id="3.40.630.30">
    <property type="match status" value="1"/>
</dbReference>
<dbReference type="RefSeq" id="WP_207031903.1">
    <property type="nucleotide sequence ID" value="NZ_JAFLNL010000002.1"/>
</dbReference>
<evidence type="ECO:0000313" key="2">
    <source>
        <dbReference type="Proteomes" id="UP000664044"/>
    </source>
</evidence>
<dbReference type="InterPro" id="IPR016181">
    <property type="entry name" value="Acyl_CoA_acyltransferase"/>
</dbReference>
<dbReference type="PANTHER" id="PTHR36174:SF1">
    <property type="entry name" value="LIPID II:GLYCINE GLYCYLTRANSFERASE"/>
    <property type="match status" value="1"/>
</dbReference>
<organism evidence="1 2">
    <name type="scientific">Flagellimonas aurea</name>
    <dbReference type="NCBI Taxonomy" id="2915619"/>
    <lineage>
        <taxon>Bacteria</taxon>
        <taxon>Pseudomonadati</taxon>
        <taxon>Bacteroidota</taxon>
        <taxon>Flavobacteriia</taxon>
        <taxon>Flavobacteriales</taxon>
        <taxon>Flavobacteriaceae</taxon>
        <taxon>Flagellimonas</taxon>
    </lineage>
</organism>
<name>A0ABS3G1V0_9FLAO</name>
<sequence length="350" mass="40573">MFRVITEENEWNRAISSFEKKDFYHSYDYHQVCIKDNEVAKLLLYKSGNTSIAFPLVIRPINGSGFFDATSVYGYAGPLISGLTSHFDFQDWKEQMLGYFLDDKIISIFSSTNPFIDNQEQLLSHMGEIESLGDIVYFDLKQSKAHLKQYSKTTKRYIKRNKELFDIREGNSEDDARQFLEIYYQSMERVGANSQYYFKLPYFIKLLRNHSFFDSSFVFATSKENGDVASGAFIIRTKDHIVQYHLSGTVDAYRHLSPIRGVIDYVRCQGKLDSYNFFNLGGGVGSKNDSLYDFKASFSKKTAPFKVWKYISNIEVYDQLCTIAREKEGEENSNTNYFPAYRTNSYFGTP</sequence>
<dbReference type="Proteomes" id="UP000664044">
    <property type="component" value="Unassembled WGS sequence"/>
</dbReference>
<gene>
    <name evidence="1" type="ORF">J0656_04705</name>
</gene>
<keyword evidence="2" id="KW-1185">Reference proteome</keyword>
<dbReference type="EMBL" id="JAFLNL010000002">
    <property type="protein sequence ID" value="MBO0353308.1"/>
    <property type="molecule type" value="Genomic_DNA"/>
</dbReference>
<dbReference type="PANTHER" id="PTHR36174">
    <property type="entry name" value="LIPID II:GLYCINE GLYCYLTRANSFERASE"/>
    <property type="match status" value="1"/>
</dbReference>
<reference evidence="1 2" key="1">
    <citation type="submission" date="2021-03" db="EMBL/GenBank/DDBJ databases">
        <title>Muricauda lutimaris sp. nov. and Muricauda ruestringensis sp. nov, two marine members of the Flavobacteriaceae isolated from deep sea sediments of Western Pacific.</title>
        <authorList>
            <person name="Zhao S."/>
            <person name="Liu R."/>
        </authorList>
    </citation>
    <scope>NUCLEOTIDE SEQUENCE [LARGE SCALE GENOMIC DNA]</scope>
    <source>
        <strain evidence="1 2">BC31-1-A7</strain>
    </source>
</reference>
<proteinExistence type="predicted"/>
<accession>A0ABS3G1V0</accession>
<evidence type="ECO:0000313" key="1">
    <source>
        <dbReference type="EMBL" id="MBO0353308.1"/>
    </source>
</evidence>
<comment type="caution">
    <text evidence="1">The sequence shown here is derived from an EMBL/GenBank/DDBJ whole genome shotgun (WGS) entry which is preliminary data.</text>
</comment>